<comment type="caution">
    <text evidence="4">The sequence shown here is derived from an EMBL/GenBank/DDBJ whole genome shotgun (WGS) entry which is preliminary data.</text>
</comment>
<dbReference type="SMART" id="SM00448">
    <property type="entry name" value="REC"/>
    <property type="match status" value="1"/>
</dbReference>
<dbReference type="Pfam" id="PF00072">
    <property type="entry name" value="Response_reg"/>
    <property type="match status" value="1"/>
</dbReference>
<feature type="modified residue" description="4-aspartylphosphate" evidence="2">
    <location>
        <position position="56"/>
    </location>
</feature>
<dbReference type="EMBL" id="PFAP01000045">
    <property type="protein sequence ID" value="PIR93653.1"/>
    <property type="molecule type" value="Genomic_DNA"/>
</dbReference>
<dbReference type="AlphaFoldDB" id="A0A2H0V3K5"/>
<dbReference type="PANTHER" id="PTHR44591:SF3">
    <property type="entry name" value="RESPONSE REGULATORY DOMAIN-CONTAINING PROTEIN"/>
    <property type="match status" value="1"/>
</dbReference>
<dbReference type="PROSITE" id="PS50110">
    <property type="entry name" value="RESPONSE_REGULATORY"/>
    <property type="match status" value="1"/>
</dbReference>
<dbReference type="SUPFAM" id="SSF52172">
    <property type="entry name" value="CheY-like"/>
    <property type="match status" value="1"/>
</dbReference>
<dbReference type="PANTHER" id="PTHR44591">
    <property type="entry name" value="STRESS RESPONSE REGULATOR PROTEIN 1"/>
    <property type="match status" value="1"/>
</dbReference>
<reference evidence="5" key="1">
    <citation type="submission" date="2017-09" db="EMBL/GenBank/DDBJ databases">
        <title>Depth-based differentiation of microbial function through sediment-hosted aquifers and enrichment of novel symbionts in the deep terrestrial subsurface.</title>
        <authorList>
            <person name="Probst A.J."/>
            <person name="Ladd B."/>
            <person name="Jarett J.K."/>
            <person name="Geller-Mcgrath D.E."/>
            <person name="Sieber C.M.K."/>
            <person name="Emerson J.B."/>
            <person name="Anantharaman K."/>
            <person name="Thomas B.C."/>
            <person name="Malmstrom R."/>
            <person name="Stieglmeier M."/>
            <person name="Klingl A."/>
            <person name="Woyke T."/>
            <person name="Ryan C.M."/>
            <person name="Banfield J.F."/>
        </authorList>
    </citation>
    <scope>NUCLEOTIDE SEQUENCE [LARGE SCALE GENOMIC DNA]</scope>
</reference>
<evidence type="ECO:0000313" key="5">
    <source>
        <dbReference type="Proteomes" id="UP000229901"/>
    </source>
</evidence>
<dbReference type="InterPro" id="IPR011006">
    <property type="entry name" value="CheY-like_superfamily"/>
</dbReference>
<proteinExistence type="predicted"/>
<dbReference type="CDD" id="cd17574">
    <property type="entry name" value="REC_OmpR"/>
    <property type="match status" value="1"/>
</dbReference>
<dbReference type="InterPro" id="IPR050595">
    <property type="entry name" value="Bact_response_regulator"/>
</dbReference>
<name>A0A2H0V3K5_9BACT</name>
<protein>
    <submittedName>
        <fullName evidence="4">Response regulator</fullName>
    </submittedName>
</protein>
<gene>
    <name evidence="4" type="ORF">COT97_05270</name>
</gene>
<evidence type="ECO:0000313" key="4">
    <source>
        <dbReference type="EMBL" id="PIR93653.1"/>
    </source>
</evidence>
<keyword evidence="1 2" id="KW-0597">Phosphoprotein</keyword>
<evidence type="ECO:0000256" key="1">
    <source>
        <dbReference type="ARBA" id="ARBA00022553"/>
    </source>
</evidence>
<evidence type="ECO:0000256" key="2">
    <source>
        <dbReference type="PROSITE-ProRule" id="PRU00169"/>
    </source>
</evidence>
<dbReference type="Proteomes" id="UP000229901">
    <property type="component" value="Unassembled WGS sequence"/>
</dbReference>
<accession>A0A2H0V3K5</accession>
<feature type="domain" description="Response regulatory" evidence="3">
    <location>
        <begin position="7"/>
        <end position="123"/>
    </location>
</feature>
<sequence>MIDGPKIITIVEDDTIIANVLKNKLEKENYEVKVAKNGESGLKLVKEVVPNLVVLDLILPRMHGFEVLKAIKADPTISKIPVIILTNLGQDEDRQKGLELGAIDYCSKSDIDVATLIDKINEILGK</sequence>
<dbReference type="GO" id="GO:0000160">
    <property type="term" value="P:phosphorelay signal transduction system"/>
    <property type="evidence" value="ECO:0007669"/>
    <property type="project" value="InterPro"/>
</dbReference>
<dbReference type="Gene3D" id="3.40.50.2300">
    <property type="match status" value="1"/>
</dbReference>
<dbReference type="InterPro" id="IPR001789">
    <property type="entry name" value="Sig_transdc_resp-reg_receiver"/>
</dbReference>
<evidence type="ECO:0000259" key="3">
    <source>
        <dbReference type="PROSITE" id="PS50110"/>
    </source>
</evidence>
<organism evidence="4 5">
    <name type="scientific">Candidatus Falkowbacteria bacterium CG10_big_fil_rev_8_21_14_0_10_39_11</name>
    <dbReference type="NCBI Taxonomy" id="1974565"/>
    <lineage>
        <taxon>Bacteria</taxon>
        <taxon>Candidatus Falkowiibacteriota</taxon>
    </lineage>
</organism>